<dbReference type="SUPFAM" id="SSF54928">
    <property type="entry name" value="RNA-binding domain, RBD"/>
    <property type="match status" value="1"/>
</dbReference>
<comment type="caution">
    <text evidence="8">The sequence shown here is derived from an EMBL/GenBank/DDBJ whole genome shotgun (WGS) entry which is preliminary data.</text>
</comment>
<dbReference type="PROSITE" id="PS50102">
    <property type="entry name" value="RRM"/>
    <property type="match status" value="1"/>
</dbReference>
<dbReference type="OrthoDB" id="1749473at2759"/>
<feature type="region of interest" description="Disordered" evidence="6">
    <location>
        <begin position="112"/>
        <end position="136"/>
    </location>
</feature>
<evidence type="ECO:0000256" key="1">
    <source>
        <dbReference type="ARBA" id="ARBA00007408"/>
    </source>
</evidence>
<proteinExistence type="inferred from homology"/>
<dbReference type="EMBL" id="NCKV01005240">
    <property type="protein sequence ID" value="RWS24193.1"/>
    <property type="molecule type" value="Genomic_DNA"/>
</dbReference>
<dbReference type="Gene3D" id="3.30.70.330">
    <property type="match status" value="1"/>
</dbReference>
<organism evidence="8 9">
    <name type="scientific">Leptotrombidium deliense</name>
    <dbReference type="NCBI Taxonomy" id="299467"/>
    <lineage>
        <taxon>Eukaryota</taxon>
        <taxon>Metazoa</taxon>
        <taxon>Ecdysozoa</taxon>
        <taxon>Arthropoda</taxon>
        <taxon>Chelicerata</taxon>
        <taxon>Arachnida</taxon>
        <taxon>Acari</taxon>
        <taxon>Acariformes</taxon>
        <taxon>Trombidiformes</taxon>
        <taxon>Prostigmata</taxon>
        <taxon>Anystina</taxon>
        <taxon>Parasitengona</taxon>
        <taxon>Trombiculoidea</taxon>
        <taxon>Trombiculidae</taxon>
        <taxon>Leptotrombidium</taxon>
    </lineage>
</organism>
<dbReference type="InterPro" id="IPR000504">
    <property type="entry name" value="RRM_dom"/>
</dbReference>
<accession>A0A443S9I6</accession>
<dbReference type="CDD" id="cd12383">
    <property type="entry name" value="RRM_RBM42"/>
    <property type="match status" value="1"/>
</dbReference>
<dbReference type="InterPro" id="IPR012677">
    <property type="entry name" value="Nucleotide-bd_a/b_plait_sf"/>
</dbReference>
<keyword evidence="9" id="KW-1185">Reference proteome</keyword>
<dbReference type="GO" id="GO:0003729">
    <property type="term" value="F:mRNA binding"/>
    <property type="evidence" value="ECO:0007669"/>
    <property type="project" value="InterPro"/>
</dbReference>
<dbReference type="STRING" id="299467.A0A443S9I6"/>
<feature type="domain" description="RRM" evidence="7">
    <location>
        <begin position="155"/>
        <end position="237"/>
    </location>
</feature>
<evidence type="ECO:0000313" key="8">
    <source>
        <dbReference type="EMBL" id="RWS24193.1"/>
    </source>
</evidence>
<evidence type="ECO:0000256" key="4">
    <source>
        <dbReference type="ARBA" id="ARBA00030574"/>
    </source>
</evidence>
<evidence type="ECO:0000256" key="6">
    <source>
        <dbReference type="SAM" id="MobiDB-lite"/>
    </source>
</evidence>
<evidence type="ECO:0000313" key="9">
    <source>
        <dbReference type="Proteomes" id="UP000288716"/>
    </source>
</evidence>
<dbReference type="InterPro" id="IPR035979">
    <property type="entry name" value="RBD_domain_sf"/>
</dbReference>
<evidence type="ECO:0000256" key="2">
    <source>
        <dbReference type="ARBA" id="ARBA00015192"/>
    </source>
</evidence>
<keyword evidence="3 5" id="KW-0694">RNA-binding</keyword>
<dbReference type="PANTHER" id="PTHR47640">
    <property type="entry name" value="TRNA SELENOCYSTEINE 1-ASSOCIATED PROTEIN 1-RELATED-RELATED"/>
    <property type="match status" value="1"/>
</dbReference>
<dbReference type="Pfam" id="PF00076">
    <property type="entry name" value="RRM_1"/>
    <property type="match status" value="1"/>
</dbReference>
<dbReference type="AlphaFoldDB" id="A0A443S9I6"/>
<dbReference type="VEuPathDB" id="VectorBase:LDEU007847"/>
<evidence type="ECO:0000256" key="5">
    <source>
        <dbReference type="PROSITE-ProRule" id="PRU00176"/>
    </source>
</evidence>
<name>A0A443S9I6_9ACAR</name>
<dbReference type="PANTHER" id="PTHR47640:SF11">
    <property type="entry name" value="RNA-BINDING PROTEIN 42"/>
    <property type="match status" value="1"/>
</dbReference>
<protein>
    <recommendedName>
        <fullName evidence="2">RNA-binding protein 42</fullName>
    </recommendedName>
    <alternativeName>
        <fullName evidence="4">RNA-binding motif protein 42</fullName>
    </alternativeName>
</protein>
<reference evidence="8 9" key="1">
    <citation type="journal article" date="2018" name="Gigascience">
        <title>Genomes of trombidid mites reveal novel predicted allergens and laterally-transferred genes associated with secondary metabolism.</title>
        <authorList>
            <person name="Dong X."/>
            <person name="Chaisiri K."/>
            <person name="Xia D."/>
            <person name="Armstrong S.D."/>
            <person name="Fang Y."/>
            <person name="Donnelly M.J."/>
            <person name="Kadowaki T."/>
            <person name="McGarry J.W."/>
            <person name="Darby A.C."/>
            <person name="Makepeace B.L."/>
        </authorList>
    </citation>
    <scope>NUCLEOTIDE SEQUENCE [LARGE SCALE GENOMIC DNA]</scope>
    <source>
        <strain evidence="8">UoL-UT</strain>
    </source>
</reference>
<dbReference type="Proteomes" id="UP000288716">
    <property type="component" value="Unassembled WGS sequence"/>
</dbReference>
<evidence type="ECO:0000256" key="3">
    <source>
        <dbReference type="ARBA" id="ARBA00022884"/>
    </source>
</evidence>
<dbReference type="SMART" id="SM00360">
    <property type="entry name" value="RRM"/>
    <property type="match status" value="1"/>
</dbReference>
<dbReference type="InterPro" id="IPR050825">
    <property type="entry name" value="RBM42_RBP45_47-like"/>
</dbReference>
<comment type="similarity">
    <text evidence="1">Belongs to the RRM RBM42 family.</text>
</comment>
<dbReference type="InterPro" id="IPR034215">
    <property type="entry name" value="RBM42_RRM"/>
</dbReference>
<sequence length="237" mass="26905">MEYQMSRFQQERKLREMEAEMNRFEQEISAPVYSGHPGSQLEGLPSSYEPLPRGCNLFIPHQLQRQLPSFKVQGNAGQNYSSVPPPTVNYTVTPMGLPPTSSMSTVAAMVNPGTSTKKHSKSGDGSSKKKKKTMRMAGGTVWEDTSLLDWDSDDFRLFCGDLGNDVTDEVLNRAFNKYPSFLKAKVIRDKRTNKTKGFGFVSFKDPQDFIRAMREMNGKIMFTHYKVNECRLNTMFI</sequence>
<gene>
    <name evidence="8" type="ORF">B4U80_06123</name>
</gene>
<evidence type="ECO:0000259" key="7">
    <source>
        <dbReference type="PROSITE" id="PS50102"/>
    </source>
</evidence>